<dbReference type="EMBL" id="JARVUX010000007">
    <property type="protein sequence ID" value="MDH2337031.1"/>
    <property type="molecule type" value="Genomic_DNA"/>
</dbReference>
<reference evidence="2 3" key="1">
    <citation type="submission" date="2018-06" db="EMBL/GenBank/DDBJ databases">
        <authorList>
            <consortium name="Pathogen Informatics"/>
            <person name="Doyle S."/>
        </authorList>
    </citation>
    <scope>NUCLEOTIDE SEQUENCE [LARGE SCALE GENOMIC DNA]</scope>
    <source>
        <strain evidence="2 3">NCTC10719</strain>
    </source>
</reference>
<evidence type="ECO:0000313" key="3">
    <source>
        <dbReference type="Proteomes" id="UP000249986"/>
    </source>
</evidence>
<dbReference type="EMBL" id="UAWG01000023">
    <property type="protein sequence ID" value="SQB61587.1"/>
    <property type="molecule type" value="Genomic_DNA"/>
</dbReference>
<reference evidence="1" key="2">
    <citation type="submission" date="2023-04" db="EMBL/GenBank/DDBJ databases">
        <title>Epidemiological investigation of Clostridium perfringens isolated from cattle.</title>
        <authorList>
            <person name="Tian R."/>
        </authorList>
    </citation>
    <scope>NUCLEOTIDE SEQUENCE</scope>
    <source>
        <strain evidence="1">ZWCP172</strain>
    </source>
</reference>
<dbReference type="AlphaFoldDB" id="A0A2X2YDD3"/>
<proteinExistence type="predicted"/>
<dbReference type="Proteomes" id="UP000249986">
    <property type="component" value="Unassembled WGS sequence"/>
</dbReference>
<name>A0A2X2YDD3_CLOPF</name>
<dbReference type="Proteomes" id="UP001222958">
    <property type="component" value="Unassembled WGS sequence"/>
</dbReference>
<sequence>MEEKKDVKEFVKIALQLHSINPKLFEGYKNRMIGAIEVQKLLQNKEVS</sequence>
<gene>
    <name evidence="2" type="ORF">NCTC10719_03268</name>
    <name evidence="1" type="ORF">QDQ28_12655</name>
</gene>
<evidence type="ECO:0000313" key="1">
    <source>
        <dbReference type="EMBL" id="MDH2337031.1"/>
    </source>
</evidence>
<dbReference type="RefSeq" id="WP_003449304.1">
    <property type="nucleotide sequence ID" value="NZ_CP019576.1"/>
</dbReference>
<accession>A0A2X2YDD3</accession>
<organism evidence="2 3">
    <name type="scientific">Clostridium perfringens</name>
    <dbReference type="NCBI Taxonomy" id="1502"/>
    <lineage>
        <taxon>Bacteria</taxon>
        <taxon>Bacillati</taxon>
        <taxon>Bacillota</taxon>
        <taxon>Clostridia</taxon>
        <taxon>Eubacteriales</taxon>
        <taxon>Clostridiaceae</taxon>
        <taxon>Clostridium</taxon>
    </lineage>
</organism>
<protein>
    <submittedName>
        <fullName evidence="2">Uncharacterized protein</fullName>
    </submittedName>
</protein>
<evidence type="ECO:0000313" key="2">
    <source>
        <dbReference type="EMBL" id="SQB61587.1"/>
    </source>
</evidence>